<keyword evidence="2" id="KW-1185">Reference proteome</keyword>
<proteinExistence type="predicted"/>
<sequence length="11" mass="1260">MIKRPLTGGRM</sequence>
<comment type="caution">
    <text evidence="1">The sequence shown here is derived from an EMBL/GenBank/DDBJ whole genome shotgun (WGS) entry which is preliminary data.</text>
</comment>
<gene>
    <name evidence="1" type="ORF">CFP56_030503</name>
</gene>
<evidence type="ECO:0000313" key="1">
    <source>
        <dbReference type="EMBL" id="KAK7828090.1"/>
    </source>
</evidence>
<protein>
    <submittedName>
        <fullName evidence="1">Uncharacterized protein</fullName>
    </submittedName>
</protein>
<dbReference type="Proteomes" id="UP000237347">
    <property type="component" value="Unassembled WGS sequence"/>
</dbReference>
<dbReference type="EMBL" id="PKMF04000510">
    <property type="protein sequence ID" value="KAK7828090.1"/>
    <property type="molecule type" value="Genomic_DNA"/>
</dbReference>
<evidence type="ECO:0000313" key="2">
    <source>
        <dbReference type="Proteomes" id="UP000237347"/>
    </source>
</evidence>
<reference evidence="1 2" key="1">
    <citation type="journal article" date="2018" name="Sci. Data">
        <title>The draft genome sequence of cork oak.</title>
        <authorList>
            <person name="Ramos A.M."/>
            <person name="Usie A."/>
            <person name="Barbosa P."/>
            <person name="Barros P.M."/>
            <person name="Capote T."/>
            <person name="Chaves I."/>
            <person name="Simoes F."/>
            <person name="Abreu I."/>
            <person name="Carrasquinho I."/>
            <person name="Faro C."/>
            <person name="Guimaraes J.B."/>
            <person name="Mendonca D."/>
            <person name="Nobrega F."/>
            <person name="Rodrigues L."/>
            <person name="Saibo N.J.M."/>
            <person name="Varela M.C."/>
            <person name="Egas C."/>
            <person name="Matos J."/>
            <person name="Miguel C.M."/>
            <person name="Oliveira M.M."/>
            <person name="Ricardo C.P."/>
            <person name="Goncalves S."/>
        </authorList>
    </citation>
    <scope>NUCLEOTIDE SEQUENCE [LARGE SCALE GENOMIC DNA]</scope>
    <source>
        <strain evidence="2">cv. HL8</strain>
    </source>
</reference>
<name>A0AAW0JMU4_QUESU</name>
<organism evidence="1 2">
    <name type="scientific">Quercus suber</name>
    <name type="common">Cork oak</name>
    <dbReference type="NCBI Taxonomy" id="58331"/>
    <lineage>
        <taxon>Eukaryota</taxon>
        <taxon>Viridiplantae</taxon>
        <taxon>Streptophyta</taxon>
        <taxon>Embryophyta</taxon>
        <taxon>Tracheophyta</taxon>
        <taxon>Spermatophyta</taxon>
        <taxon>Magnoliopsida</taxon>
        <taxon>eudicotyledons</taxon>
        <taxon>Gunneridae</taxon>
        <taxon>Pentapetalae</taxon>
        <taxon>rosids</taxon>
        <taxon>fabids</taxon>
        <taxon>Fagales</taxon>
        <taxon>Fagaceae</taxon>
        <taxon>Quercus</taxon>
    </lineage>
</organism>
<accession>A0AAW0JMU4</accession>